<reference evidence="2 3" key="1">
    <citation type="journal article" date="2000" name="DNA Res.">
        <title>Complete genome structure of the nitrogen-fixing symbiotic bacterium Mesorhizobium loti.</title>
        <authorList>
            <person name="Kaneko T."/>
            <person name="Nakamura Y."/>
            <person name="Sato S."/>
            <person name="Asamizu E."/>
            <person name="Kato T."/>
            <person name="Sasamoto S."/>
            <person name="Watanabe A."/>
            <person name="Idesawa K."/>
            <person name="Ishikawa A."/>
            <person name="Kawashima K."/>
            <person name="Kimura T."/>
            <person name="Kishida Y."/>
            <person name="Kiyokawa C."/>
            <person name="Kohara M."/>
            <person name="Matsumoto M."/>
            <person name="Matsuno A."/>
            <person name="Mochizuki Y."/>
            <person name="Nakayama S."/>
            <person name="Nakazaki N."/>
            <person name="Shimpo S."/>
            <person name="Sugimoto M."/>
            <person name="Takeuchi C."/>
            <person name="Yamada M."/>
            <person name="Tabata S."/>
        </authorList>
    </citation>
    <scope>NUCLEOTIDE SEQUENCE [LARGE SCALE GENOMIC DNA]</scope>
    <source>
        <strain evidence="3">LMG 29417 / CECT 9101 / MAFF 303099</strain>
    </source>
</reference>
<protein>
    <submittedName>
        <fullName evidence="2">Msl4039 protein</fullName>
    </submittedName>
</protein>
<proteinExistence type="predicted"/>
<evidence type="ECO:0000256" key="1">
    <source>
        <dbReference type="SAM" id="MobiDB-lite"/>
    </source>
</evidence>
<evidence type="ECO:0000313" key="2">
    <source>
        <dbReference type="EMBL" id="BAB50792.1"/>
    </source>
</evidence>
<dbReference type="HOGENOM" id="CLU_3029274_0_0_5"/>
<dbReference type="KEGG" id="mlo:msl4039"/>
<dbReference type="Proteomes" id="UP000000552">
    <property type="component" value="Chromosome"/>
</dbReference>
<name>Q98EX5_RHILO</name>
<gene>
    <name evidence="2" type="ordered locus">msl4039</name>
</gene>
<feature type="region of interest" description="Disordered" evidence="1">
    <location>
        <begin position="1"/>
        <end position="32"/>
    </location>
</feature>
<dbReference type="EMBL" id="BA000012">
    <property type="protein sequence ID" value="BAB50792.1"/>
    <property type="molecule type" value="Genomic_DNA"/>
</dbReference>
<evidence type="ECO:0000313" key="3">
    <source>
        <dbReference type="Proteomes" id="UP000000552"/>
    </source>
</evidence>
<organism evidence="2 3">
    <name type="scientific">Mesorhizobium japonicum (strain LMG 29417 / CECT 9101 / MAFF 303099)</name>
    <name type="common">Mesorhizobium loti (strain MAFF 303099)</name>
    <dbReference type="NCBI Taxonomy" id="266835"/>
    <lineage>
        <taxon>Bacteria</taxon>
        <taxon>Pseudomonadati</taxon>
        <taxon>Pseudomonadota</taxon>
        <taxon>Alphaproteobacteria</taxon>
        <taxon>Hyphomicrobiales</taxon>
        <taxon>Phyllobacteriaceae</taxon>
        <taxon>Mesorhizobium</taxon>
    </lineage>
</organism>
<accession>Q98EX5</accession>
<sequence length="55" mass="6160">MSRSTLLMAQPRRHPPLREMVTSPICKRAGGGLSRAARGVLFQGDRTADPRPFRR</sequence>
<dbReference type="AlphaFoldDB" id="Q98EX5"/>